<protein>
    <submittedName>
        <fullName evidence="2">Uncharacterized protein</fullName>
    </submittedName>
</protein>
<reference evidence="2 3" key="1">
    <citation type="submission" date="2013-12" db="EMBL/GenBank/DDBJ databases">
        <title>Draft genome of the parsitic nematode Ancylostoma duodenale.</title>
        <authorList>
            <person name="Mitreva M."/>
        </authorList>
    </citation>
    <scope>NUCLEOTIDE SEQUENCE [LARGE SCALE GENOMIC DNA]</scope>
    <source>
        <strain evidence="2 3">Zhejiang</strain>
    </source>
</reference>
<sequence length="234" mass="25063">VRPAPVRPVVRPSPARPAPQPSVGLNLPISVSVPTVTLPTIPPVSPPPVRIPNVLPGGRLPSLPTVNLPAIPPVSLPRVQIPNIMPGRWPQPAAPVRPLSSASVRGPQPTTVTKPRTTAVRGSQPTTIRRPQPTPTRPQTVPQPRQTTPPPCTYSNDGRGNFVYRCVTNTLGSVSSGSSNSQNSINLHNRGAVAVPMAFKQIFSQEVYQDPTAIAVGEFSIEMLSDMRIYFNML</sequence>
<keyword evidence="3" id="KW-1185">Reference proteome</keyword>
<dbReference type="OrthoDB" id="10634222at2759"/>
<evidence type="ECO:0000313" key="3">
    <source>
        <dbReference type="Proteomes" id="UP000054047"/>
    </source>
</evidence>
<feature type="compositionally biased region" description="Low complexity" evidence="1">
    <location>
        <begin position="1"/>
        <end position="13"/>
    </location>
</feature>
<dbReference type="EMBL" id="KN735844">
    <property type="protein sequence ID" value="KIH56365.1"/>
    <property type="molecule type" value="Genomic_DNA"/>
</dbReference>
<feature type="compositionally biased region" description="Low complexity" evidence="1">
    <location>
        <begin position="124"/>
        <end position="146"/>
    </location>
</feature>
<accession>A0A0C2G5X1</accession>
<dbReference type="Proteomes" id="UP000054047">
    <property type="component" value="Unassembled WGS sequence"/>
</dbReference>
<feature type="compositionally biased region" description="Polar residues" evidence="1">
    <location>
        <begin position="100"/>
        <end position="123"/>
    </location>
</feature>
<organism evidence="2 3">
    <name type="scientific">Ancylostoma duodenale</name>
    <dbReference type="NCBI Taxonomy" id="51022"/>
    <lineage>
        <taxon>Eukaryota</taxon>
        <taxon>Metazoa</taxon>
        <taxon>Ecdysozoa</taxon>
        <taxon>Nematoda</taxon>
        <taxon>Chromadorea</taxon>
        <taxon>Rhabditida</taxon>
        <taxon>Rhabditina</taxon>
        <taxon>Rhabditomorpha</taxon>
        <taxon>Strongyloidea</taxon>
        <taxon>Ancylostomatidae</taxon>
        <taxon>Ancylostomatinae</taxon>
        <taxon>Ancylostoma</taxon>
    </lineage>
</organism>
<evidence type="ECO:0000313" key="2">
    <source>
        <dbReference type="EMBL" id="KIH56365.1"/>
    </source>
</evidence>
<feature type="non-terminal residue" evidence="2">
    <location>
        <position position="1"/>
    </location>
</feature>
<name>A0A0C2G5X1_9BILA</name>
<gene>
    <name evidence="2" type="ORF">ANCDUO_13454</name>
</gene>
<evidence type="ECO:0000256" key="1">
    <source>
        <dbReference type="SAM" id="MobiDB-lite"/>
    </source>
</evidence>
<feature type="region of interest" description="Disordered" evidence="1">
    <location>
        <begin position="88"/>
        <end position="156"/>
    </location>
</feature>
<dbReference type="AlphaFoldDB" id="A0A0C2G5X1"/>
<feature type="region of interest" description="Disordered" evidence="1">
    <location>
        <begin position="1"/>
        <end position="22"/>
    </location>
</feature>
<proteinExistence type="predicted"/>